<sequence length="39" mass="4599">MCGWVSDDVEGRLKRAFFVWGRLKKGEGFQTTFVMGRRF</sequence>
<dbReference type="EMBL" id="AFQE01000049">
    <property type="protein sequence ID" value="EGQ77394.1"/>
    <property type="molecule type" value="Genomic_DNA"/>
</dbReference>
<proteinExistence type="predicted"/>
<keyword evidence="1" id="KW-0560">Oxidoreductase</keyword>
<gene>
    <name evidence="1" type="primary">msrB</name>
    <name evidence="1" type="ORF">HMPREF9418_1078</name>
</gene>
<dbReference type="Proteomes" id="UP000004982">
    <property type="component" value="Unassembled WGS sequence"/>
</dbReference>
<reference evidence="1 2" key="1">
    <citation type="submission" date="2011-05" db="EMBL/GenBank/DDBJ databases">
        <authorList>
            <person name="Muzny D."/>
            <person name="Qin X."/>
            <person name="Deng J."/>
            <person name="Jiang H."/>
            <person name="Liu Y."/>
            <person name="Qu J."/>
            <person name="Song X.-Z."/>
            <person name="Zhang L."/>
            <person name="Thornton R."/>
            <person name="Coyle M."/>
            <person name="Francisco L."/>
            <person name="Jackson L."/>
            <person name="Javaid M."/>
            <person name="Korchina V."/>
            <person name="Kovar C."/>
            <person name="Mata R."/>
            <person name="Mathew T."/>
            <person name="Ngo R."/>
            <person name="Nguyen L."/>
            <person name="Nguyen N."/>
            <person name="Okwuonu G."/>
            <person name="Ongeri F."/>
            <person name="Pham C."/>
            <person name="Simmons D."/>
            <person name="Wilczek-Boney K."/>
            <person name="Hale W."/>
            <person name="Jakkamsetti A."/>
            <person name="Pham P."/>
            <person name="Ruth R."/>
            <person name="San Lucas F."/>
            <person name="Warren J."/>
            <person name="Zhang J."/>
            <person name="Zhao Z."/>
            <person name="Zhou C."/>
            <person name="Zhu D."/>
            <person name="Lee S."/>
            <person name="Bess C."/>
            <person name="Blankenburg K."/>
            <person name="Forbes L."/>
            <person name="Fu Q."/>
            <person name="Gubbala S."/>
            <person name="Hirani K."/>
            <person name="Jayaseelan J.C."/>
            <person name="Lara F."/>
            <person name="Munidasa M."/>
            <person name="Palculict T."/>
            <person name="Patil S."/>
            <person name="Pu L.-L."/>
            <person name="Saada N."/>
            <person name="Tang L."/>
            <person name="Weissenberger G."/>
            <person name="Zhu Y."/>
            <person name="Hemphill L."/>
            <person name="Shang Y."/>
            <person name="Youmans B."/>
            <person name="Ayvaz T."/>
            <person name="Ross M."/>
            <person name="Santibanez J."/>
            <person name="Aqrawi P."/>
            <person name="Gross S."/>
            <person name="Joshi V."/>
            <person name="Fowler G."/>
            <person name="Nazareth L."/>
            <person name="Reid J."/>
            <person name="Worley K."/>
            <person name="Petrosino J."/>
            <person name="Highlander S."/>
            <person name="Gibbs R."/>
        </authorList>
    </citation>
    <scope>NUCLEOTIDE SEQUENCE [LARGE SCALE GENOMIC DNA]</scope>
    <source>
        <strain evidence="1 2">ATCC 33926</strain>
    </source>
</reference>
<accession>A0AA36UKC8</accession>
<evidence type="ECO:0000313" key="2">
    <source>
        <dbReference type="Proteomes" id="UP000004982"/>
    </source>
</evidence>
<protein>
    <submittedName>
        <fullName evidence="1">Methionine-R-sulfoxide reductase</fullName>
        <ecNumber evidence="1">1.8.4.-</ecNumber>
    </submittedName>
</protein>
<dbReference type="GO" id="GO:0016491">
    <property type="term" value="F:oxidoreductase activity"/>
    <property type="evidence" value="ECO:0007669"/>
    <property type="project" value="UniProtKB-KW"/>
</dbReference>
<name>A0AA36UKC8_9NEIS</name>
<organism evidence="1 2">
    <name type="scientific">Neisseria macacae ATCC 33926</name>
    <dbReference type="NCBI Taxonomy" id="997348"/>
    <lineage>
        <taxon>Bacteria</taxon>
        <taxon>Pseudomonadati</taxon>
        <taxon>Pseudomonadota</taxon>
        <taxon>Betaproteobacteria</taxon>
        <taxon>Neisseriales</taxon>
        <taxon>Neisseriaceae</taxon>
        <taxon>Neisseria</taxon>
    </lineage>
</organism>
<dbReference type="AlphaFoldDB" id="A0AA36UKC8"/>
<evidence type="ECO:0000313" key="1">
    <source>
        <dbReference type="EMBL" id="EGQ77394.1"/>
    </source>
</evidence>
<dbReference type="EC" id="1.8.4.-" evidence="1"/>
<comment type="caution">
    <text evidence="1">The sequence shown here is derived from an EMBL/GenBank/DDBJ whole genome shotgun (WGS) entry which is preliminary data.</text>
</comment>